<dbReference type="Proteomes" id="UP000254621">
    <property type="component" value="Unassembled WGS sequence"/>
</dbReference>
<dbReference type="GO" id="GO:0005524">
    <property type="term" value="F:ATP binding"/>
    <property type="evidence" value="ECO:0007669"/>
    <property type="project" value="UniProtKB-KW"/>
</dbReference>
<keyword evidence="4 9" id="KW-0347">Helicase</keyword>
<feature type="domain" description="PD-(D/E)XK endonuclease-like" evidence="8">
    <location>
        <begin position="57"/>
        <end position="106"/>
    </location>
</feature>
<dbReference type="GO" id="GO:0016787">
    <property type="term" value="F:hydrolase activity"/>
    <property type="evidence" value="ECO:0007669"/>
    <property type="project" value="UniProtKB-KW"/>
</dbReference>
<gene>
    <name evidence="9" type="primary">addB_2</name>
    <name evidence="9" type="ORF">NCTC13645_02008</name>
</gene>
<evidence type="ECO:0000313" key="10">
    <source>
        <dbReference type="Proteomes" id="UP000254621"/>
    </source>
</evidence>
<evidence type="ECO:0000256" key="1">
    <source>
        <dbReference type="ARBA" id="ARBA00022741"/>
    </source>
</evidence>
<evidence type="ECO:0000256" key="7">
    <source>
        <dbReference type="ARBA" id="ARBA00023204"/>
    </source>
</evidence>
<evidence type="ECO:0000256" key="4">
    <source>
        <dbReference type="ARBA" id="ARBA00022806"/>
    </source>
</evidence>
<accession>A0A380P7N4</accession>
<dbReference type="AlphaFoldDB" id="A0A380P7N4"/>
<keyword evidence="7" id="KW-0234">DNA repair</keyword>
<dbReference type="GO" id="GO:0006281">
    <property type="term" value="P:DNA repair"/>
    <property type="evidence" value="ECO:0007669"/>
    <property type="project" value="UniProtKB-KW"/>
</dbReference>
<evidence type="ECO:0000256" key="6">
    <source>
        <dbReference type="ARBA" id="ARBA00023125"/>
    </source>
</evidence>
<dbReference type="EMBL" id="UHIV01000005">
    <property type="protein sequence ID" value="SUP60887.1"/>
    <property type="molecule type" value="Genomic_DNA"/>
</dbReference>
<keyword evidence="2" id="KW-0227">DNA damage</keyword>
<evidence type="ECO:0000256" key="5">
    <source>
        <dbReference type="ARBA" id="ARBA00022840"/>
    </source>
</evidence>
<dbReference type="Pfam" id="PF12705">
    <property type="entry name" value="PDDEXK_1"/>
    <property type="match status" value="1"/>
</dbReference>
<proteinExistence type="predicted"/>
<dbReference type="GO" id="GO:0004386">
    <property type="term" value="F:helicase activity"/>
    <property type="evidence" value="ECO:0007669"/>
    <property type="project" value="UniProtKB-KW"/>
</dbReference>
<sequence length="117" mass="13635">MNQKVGLTLNWQALQNQVSQLLPEPTQRLMKSLKYVNEPQPIQPALVTDLFGTDLKASVSRLQSYARNPYEFFLQYGLRLRDREVMDLTPAEKGTYMHALFEGVFNALIQEIRFWDN</sequence>
<reference evidence="9 10" key="1">
    <citation type="submission" date="2018-06" db="EMBL/GenBank/DDBJ databases">
        <authorList>
            <consortium name="Pathogen Informatics"/>
            <person name="Doyle S."/>
        </authorList>
    </citation>
    <scope>NUCLEOTIDE SEQUENCE [LARGE SCALE GENOMIC DNA]</scope>
    <source>
        <strain evidence="9 10">NCTC13645</strain>
    </source>
</reference>
<keyword evidence="3 9" id="KW-0378">Hydrolase</keyword>
<dbReference type="EC" id="3.1.-.-" evidence="9"/>
<dbReference type="GO" id="GO:0003677">
    <property type="term" value="F:DNA binding"/>
    <property type="evidence" value="ECO:0007669"/>
    <property type="project" value="UniProtKB-KW"/>
</dbReference>
<keyword evidence="6" id="KW-0238">DNA-binding</keyword>
<dbReference type="InterPro" id="IPR038726">
    <property type="entry name" value="PDDEXK_AddAB-type"/>
</dbReference>
<evidence type="ECO:0000256" key="2">
    <source>
        <dbReference type="ARBA" id="ARBA00022763"/>
    </source>
</evidence>
<organism evidence="9 10">
    <name type="scientific">Weissella viridescens</name>
    <name type="common">Lactobacillus viridescens</name>
    <dbReference type="NCBI Taxonomy" id="1629"/>
    <lineage>
        <taxon>Bacteria</taxon>
        <taxon>Bacillati</taxon>
        <taxon>Bacillota</taxon>
        <taxon>Bacilli</taxon>
        <taxon>Lactobacillales</taxon>
        <taxon>Lactobacillaceae</taxon>
        <taxon>Weissella</taxon>
    </lineage>
</organism>
<evidence type="ECO:0000256" key="3">
    <source>
        <dbReference type="ARBA" id="ARBA00022801"/>
    </source>
</evidence>
<keyword evidence="1" id="KW-0547">Nucleotide-binding</keyword>
<protein>
    <submittedName>
        <fullName evidence="9">ATP-dependent helicase/deoxyribonuclease subunit B</fullName>
        <ecNumber evidence="9">3.1.-.-</ecNumber>
    </submittedName>
</protein>
<keyword evidence="5" id="KW-0067">ATP-binding</keyword>
<evidence type="ECO:0000259" key="8">
    <source>
        <dbReference type="Pfam" id="PF12705"/>
    </source>
</evidence>
<evidence type="ECO:0000313" key="9">
    <source>
        <dbReference type="EMBL" id="SUP60887.1"/>
    </source>
</evidence>
<name>A0A380P7N4_WEIVI</name>